<comment type="similarity">
    <text evidence="1 3">Belongs to the UDP-glycosyltransferase family.</text>
</comment>
<reference evidence="6" key="1">
    <citation type="submission" date="2023-05" db="EMBL/GenBank/DDBJ databases">
        <title>Nepenthes gracilis genome sequencing.</title>
        <authorList>
            <person name="Fukushima K."/>
        </authorList>
    </citation>
    <scope>NUCLEOTIDE SEQUENCE</scope>
    <source>
        <strain evidence="6">SING2019-196</strain>
    </source>
</reference>
<evidence type="ECO:0000256" key="2">
    <source>
        <dbReference type="ARBA" id="ARBA00022679"/>
    </source>
</evidence>
<dbReference type="EC" id="2.4.1.-" evidence="4"/>
<evidence type="ECO:0000313" key="6">
    <source>
        <dbReference type="EMBL" id="GMH24702.1"/>
    </source>
</evidence>
<sequence length="493" mass="55361">MERGGETRRPHVVCVPFPAQGHVRPFMQLAKLLHSRGFHITFVNTEFNHNRLKKNKGPDAVKSLPNFRFETIPDGLPPSDRDATQHPPLICDATRKNCFGPFKDLLLKLNSSGAVPSVTCVISDGVMTFGMKAAQELGIPDVQLWTASACSFIGYLHFRELLRRGVLPFKDVKSLADGSFDSPIDWIPGLKNIRFRDLPNFIIYDTMDQDIMIDFLGEEAQGCLNSSSIIFNTFDALEQEALKAIRSKYSGNIYQFGPLTSLIKQIPPDTHLKSLSSSLWREDSRCLEWLDSRKPSSVMYVNYGSVTVMSAHHLEEFAWGLANSKHPFLWIIRPDILMDDSVILAEELLEEIKDRGLMVSWCPQEKVLSHPSVGAFLTHCGWNSMLETVTAGVPIIGWPFFADQPPNCRYACMEWGIGMEVGHDVRREDVEGLVKEVMGGTQGKHMRGRAQEWKKKADEATSHGGSSHNDFERFITEASHVGVLLCKVELTTK</sequence>
<dbReference type="InterPro" id="IPR035595">
    <property type="entry name" value="UDP_glycos_trans_CS"/>
</dbReference>
<dbReference type="CDD" id="cd03784">
    <property type="entry name" value="GT1_Gtf-like"/>
    <property type="match status" value="1"/>
</dbReference>
<dbReference type="FunFam" id="3.40.50.2000:FF:000027">
    <property type="entry name" value="Glycosyltransferase"/>
    <property type="match status" value="1"/>
</dbReference>
<feature type="region of interest" description="Disordered" evidence="5">
    <location>
        <begin position="444"/>
        <end position="468"/>
    </location>
</feature>
<keyword evidence="2 3" id="KW-0808">Transferase</keyword>
<name>A0AAD3Y0H1_NEPGR</name>
<keyword evidence="3" id="KW-0328">Glycosyltransferase</keyword>
<gene>
    <name evidence="6" type="ORF">Nepgr_026545</name>
</gene>
<evidence type="ECO:0000313" key="7">
    <source>
        <dbReference type="Proteomes" id="UP001279734"/>
    </source>
</evidence>
<dbReference type="InterPro" id="IPR002213">
    <property type="entry name" value="UDP_glucos_trans"/>
</dbReference>
<dbReference type="AlphaFoldDB" id="A0AAD3Y0H1"/>
<dbReference type="GO" id="GO:0080043">
    <property type="term" value="F:quercetin 3-O-glucosyltransferase activity"/>
    <property type="evidence" value="ECO:0007669"/>
    <property type="project" value="TreeGrafter"/>
</dbReference>
<dbReference type="EMBL" id="BSYO01000028">
    <property type="protein sequence ID" value="GMH24702.1"/>
    <property type="molecule type" value="Genomic_DNA"/>
</dbReference>
<dbReference type="SUPFAM" id="SSF53756">
    <property type="entry name" value="UDP-Glycosyltransferase/glycogen phosphorylase"/>
    <property type="match status" value="1"/>
</dbReference>
<dbReference type="GO" id="GO:0080044">
    <property type="term" value="F:quercetin 7-O-glucosyltransferase activity"/>
    <property type="evidence" value="ECO:0007669"/>
    <property type="project" value="TreeGrafter"/>
</dbReference>
<dbReference type="Pfam" id="PF00201">
    <property type="entry name" value="UDPGT"/>
    <property type="match status" value="1"/>
</dbReference>
<dbReference type="PROSITE" id="PS00375">
    <property type="entry name" value="UDPGT"/>
    <property type="match status" value="1"/>
</dbReference>
<evidence type="ECO:0000256" key="1">
    <source>
        <dbReference type="ARBA" id="ARBA00009995"/>
    </source>
</evidence>
<evidence type="ECO:0000256" key="5">
    <source>
        <dbReference type="SAM" id="MobiDB-lite"/>
    </source>
</evidence>
<dbReference type="PANTHER" id="PTHR11926:SF1547">
    <property type="entry name" value="GLYCOSYLTRANSFERASE"/>
    <property type="match status" value="1"/>
</dbReference>
<feature type="compositionally biased region" description="Basic and acidic residues" evidence="5">
    <location>
        <begin position="449"/>
        <end position="461"/>
    </location>
</feature>
<accession>A0AAD3Y0H1</accession>
<evidence type="ECO:0000256" key="4">
    <source>
        <dbReference type="RuleBase" id="RU362057"/>
    </source>
</evidence>
<protein>
    <recommendedName>
        <fullName evidence="4">Glycosyltransferase</fullName>
        <ecNumber evidence="4">2.4.1.-</ecNumber>
    </recommendedName>
</protein>
<comment type="caution">
    <text evidence="6">The sequence shown here is derived from an EMBL/GenBank/DDBJ whole genome shotgun (WGS) entry which is preliminary data.</text>
</comment>
<dbReference type="FunFam" id="3.40.50.2000:FF:000055">
    <property type="entry name" value="Glycosyltransferase"/>
    <property type="match status" value="1"/>
</dbReference>
<dbReference type="Gene3D" id="3.40.50.2000">
    <property type="entry name" value="Glycogen Phosphorylase B"/>
    <property type="match status" value="2"/>
</dbReference>
<evidence type="ECO:0000256" key="3">
    <source>
        <dbReference type="RuleBase" id="RU003718"/>
    </source>
</evidence>
<organism evidence="6 7">
    <name type="scientific">Nepenthes gracilis</name>
    <name type="common">Slender pitcher plant</name>
    <dbReference type="NCBI Taxonomy" id="150966"/>
    <lineage>
        <taxon>Eukaryota</taxon>
        <taxon>Viridiplantae</taxon>
        <taxon>Streptophyta</taxon>
        <taxon>Embryophyta</taxon>
        <taxon>Tracheophyta</taxon>
        <taxon>Spermatophyta</taxon>
        <taxon>Magnoliopsida</taxon>
        <taxon>eudicotyledons</taxon>
        <taxon>Gunneridae</taxon>
        <taxon>Pentapetalae</taxon>
        <taxon>Caryophyllales</taxon>
        <taxon>Nepenthaceae</taxon>
        <taxon>Nepenthes</taxon>
    </lineage>
</organism>
<dbReference type="Proteomes" id="UP001279734">
    <property type="component" value="Unassembled WGS sequence"/>
</dbReference>
<dbReference type="PANTHER" id="PTHR11926">
    <property type="entry name" value="GLUCOSYL/GLUCURONOSYL TRANSFERASES"/>
    <property type="match status" value="1"/>
</dbReference>
<proteinExistence type="inferred from homology"/>
<keyword evidence="7" id="KW-1185">Reference proteome</keyword>